<reference evidence="2" key="1">
    <citation type="submission" date="2022-03" db="EMBL/GenBank/DDBJ databases">
        <authorList>
            <person name="Martin H S."/>
        </authorList>
    </citation>
    <scope>NUCLEOTIDE SEQUENCE</scope>
</reference>
<feature type="compositionally biased region" description="Polar residues" evidence="1">
    <location>
        <begin position="75"/>
        <end position="92"/>
    </location>
</feature>
<organism evidence="2 3">
    <name type="scientific">Iphiclides podalirius</name>
    <name type="common">scarce swallowtail</name>
    <dbReference type="NCBI Taxonomy" id="110791"/>
    <lineage>
        <taxon>Eukaryota</taxon>
        <taxon>Metazoa</taxon>
        <taxon>Ecdysozoa</taxon>
        <taxon>Arthropoda</taxon>
        <taxon>Hexapoda</taxon>
        <taxon>Insecta</taxon>
        <taxon>Pterygota</taxon>
        <taxon>Neoptera</taxon>
        <taxon>Endopterygota</taxon>
        <taxon>Lepidoptera</taxon>
        <taxon>Glossata</taxon>
        <taxon>Ditrysia</taxon>
        <taxon>Papilionoidea</taxon>
        <taxon>Papilionidae</taxon>
        <taxon>Papilioninae</taxon>
        <taxon>Iphiclides</taxon>
    </lineage>
</organism>
<evidence type="ECO:0008006" key="4">
    <source>
        <dbReference type="Google" id="ProtNLM"/>
    </source>
</evidence>
<dbReference type="EMBL" id="OW152830">
    <property type="protein sequence ID" value="CAH2048600.1"/>
    <property type="molecule type" value="Genomic_DNA"/>
</dbReference>
<dbReference type="Proteomes" id="UP000837857">
    <property type="component" value="Chromosome 18"/>
</dbReference>
<name>A0ABN8I461_9NEOP</name>
<gene>
    <name evidence="2" type="ORF">IPOD504_LOCUS6211</name>
</gene>
<keyword evidence="3" id="KW-1185">Reference proteome</keyword>
<evidence type="ECO:0000313" key="3">
    <source>
        <dbReference type="Proteomes" id="UP000837857"/>
    </source>
</evidence>
<evidence type="ECO:0000313" key="2">
    <source>
        <dbReference type="EMBL" id="CAH2048600.1"/>
    </source>
</evidence>
<feature type="region of interest" description="Disordered" evidence="1">
    <location>
        <begin position="1"/>
        <end position="22"/>
    </location>
</feature>
<accession>A0ABN8I461</accession>
<sequence>MKATARVPEKPGQLRRAPTPYPKELRAMAKHARNIHKDGTQDITPPMQNAVHIKAAKITPTLQQRFASDNKKEPVTSNSENDPASHQHSPGSVQEAAYMRGQPPPYHIAAPYTKHAQYFNGTGG</sequence>
<feature type="non-terminal residue" evidence="2">
    <location>
        <position position="124"/>
    </location>
</feature>
<evidence type="ECO:0000256" key="1">
    <source>
        <dbReference type="SAM" id="MobiDB-lite"/>
    </source>
</evidence>
<proteinExistence type="predicted"/>
<protein>
    <recommendedName>
        <fullName evidence="4">Death-associated protein 1</fullName>
    </recommendedName>
</protein>
<feature type="region of interest" description="Disordered" evidence="1">
    <location>
        <begin position="60"/>
        <end position="109"/>
    </location>
</feature>